<dbReference type="Proteomes" id="UP000187209">
    <property type="component" value="Unassembled WGS sequence"/>
</dbReference>
<keyword evidence="4 6" id="KW-0802">TPR repeat</keyword>
<reference evidence="7 8" key="1">
    <citation type="submission" date="2016-11" db="EMBL/GenBank/DDBJ databases">
        <title>The macronuclear genome of Stentor coeruleus: a giant cell with tiny introns.</title>
        <authorList>
            <person name="Slabodnick M."/>
            <person name="Ruby J.G."/>
            <person name="Reiff S.B."/>
            <person name="Swart E.C."/>
            <person name="Gosai S."/>
            <person name="Prabakaran S."/>
            <person name="Witkowska E."/>
            <person name="Larue G.E."/>
            <person name="Fisher S."/>
            <person name="Freeman R.M."/>
            <person name="Gunawardena J."/>
            <person name="Chu W."/>
            <person name="Stover N.A."/>
            <person name="Gregory B.D."/>
            <person name="Nowacki M."/>
            <person name="Derisi J."/>
            <person name="Roy S.W."/>
            <person name="Marshall W.F."/>
            <person name="Sood P."/>
        </authorList>
    </citation>
    <scope>NUCLEOTIDE SEQUENCE [LARGE SCALE GENOMIC DNA]</scope>
    <source>
        <strain evidence="7">WM001</strain>
    </source>
</reference>
<gene>
    <name evidence="7" type="ORF">SteCoe_21194</name>
</gene>
<dbReference type="PANTHER" id="PTHR46630">
    <property type="entry name" value="TETRATRICOPEPTIDE REPEAT PROTEIN 29"/>
    <property type="match status" value="1"/>
</dbReference>
<name>A0A1R2BPZ5_9CILI</name>
<dbReference type="GO" id="GO:0005737">
    <property type="term" value="C:cytoplasm"/>
    <property type="evidence" value="ECO:0007669"/>
    <property type="project" value="UniProtKB-SubCell"/>
</dbReference>
<dbReference type="Pfam" id="PF13181">
    <property type="entry name" value="TPR_8"/>
    <property type="match status" value="3"/>
</dbReference>
<dbReference type="Pfam" id="PF13424">
    <property type="entry name" value="TPR_12"/>
    <property type="match status" value="1"/>
</dbReference>
<evidence type="ECO:0000313" key="7">
    <source>
        <dbReference type="EMBL" id="OMJ78883.1"/>
    </source>
</evidence>
<evidence type="ECO:0000256" key="6">
    <source>
        <dbReference type="PROSITE-ProRule" id="PRU00339"/>
    </source>
</evidence>
<dbReference type="PROSITE" id="PS50005">
    <property type="entry name" value="TPR"/>
    <property type="match status" value="1"/>
</dbReference>
<evidence type="ECO:0000256" key="4">
    <source>
        <dbReference type="ARBA" id="ARBA00022803"/>
    </source>
</evidence>
<organism evidence="7 8">
    <name type="scientific">Stentor coeruleus</name>
    <dbReference type="NCBI Taxonomy" id="5963"/>
    <lineage>
        <taxon>Eukaryota</taxon>
        <taxon>Sar</taxon>
        <taxon>Alveolata</taxon>
        <taxon>Ciliophora</taxon>
        <taxon>Postciliodesmatophora</taxon>
        <taxon>Heterotrichea</taxon>
        <taxon>Heterotrichida</taxon>
        <taxon>Stentoridae</taxon>
        <taxon>Stentor</taxon>
    </lineage>
</organism>
<dbReference type="InterPro" id="IPR011990">
    <property type="entry name" value="TPR-like_helical_dom_sf"/>
</dbReference>
<dbReference type="EMBL" id="MPUH01000498">
    <property type="protein sequence ID" value="OMJ78883.1"/>
    <property type="molecule type" value="Genomic_DNA"/>
</dbReference>
<evidence type="ECO:0000256" key="5">
    <source>
        <dbReference type="ARBA" id="ARBA00040665"/>
    </source>
</evidence>
<accession>A0A1R2BPZ5</accession>
<dbReference type="GO" id="GO:0005929">
    <property type="term" value="C:cilium"/>
    <property type="evidence" value="ECO:0007669"/>
    <property type="project" value="TreeGrafter"/>
</dbReference>
<dbReference type="SMART" id="SM00028">
    <property type="entry name" value="TPR"/>
    <property type="match status" value="5"/>
</dbReference>
<comment type="subcellular location">
    <subcellularLocation>
        <location evidence="1">Cytoplasm</location>
    </subcellularLocation>
</comment>
<evidence type="ECO:0000256" key="3">
    <source>
        <dbReference type="ARBA" id="ARBA00022737"/>
    </source>
</evidence>
<proteinExistence type="predicted"/>
<keyword evidence="2" id="KW-0963">Cytoplasm</keyword>
<dbReference type="SUPFAM" id="SSF81901">
    <property type="entry name" value="HCP-like"/>
    <property type="match status" value="1"/>
</dbReference>
<keyword evidence="8" id="KW-1185">Reference proteome</keyword>
<dbReference type="SUPFAM" id="SSF48452">
    <property type="entry name" value="TPR-like"/>
    <property type="match status" value="2"/>
</dbReference>
<dbReference type="Gene3D" id="1.25.40.10">
    <property type="entry name" value="Tetratricopeptide repeat domain"/>
    <property type="match status" value="3"/>
</dbReference>
<feature type="repeat" description="TPR" evidence="6">
    <location>
        <begin position="497"/>
        <end position="530"/>
    </location>
</feature>
<dbReference type="InterPro" id="IPR051476">
    <property type="entry name" value="Bac_ResReg_Asp_Phosphatase"/>
</dbReference>
<dbReference type="InterPro" id="IPR019734">
    <property type="entry name" value="TPR_rpt"/>
</dbReference>
<dbReference type="GO" id="GO:0003341">
    <property type="term" value="P:cilium movement"/>
    <property type="evidence" value="ECO:0007669"/>
    <property type="project" value="TreeGrafter"/>
</dbReference>
<evidence type="ECO:0000256" key="2">
    <source>
        <dbReference type="ARBA" id="ARBA00022490"/>
    </source>
</evidence>
<keyword evidence="3" id="KW-0677">Repeat</keyword>
<evidence type="ECO:0000313" key="8">
    <source>
        <dbReference type="Proteomes" id="UP000187209"/>
    </source>
</evidence>
<evidence type="ECO:0000256" key="1">
    <source>
        <dbReference type="ARBA" id="ARBA00004496"/>
    </source>
</evidence>
<comment type="caution">
    <text evidence="7">The sequence shown here is derived from an EMBL/GenBank/DDBJ whole genome shotgun (WGS) entry which is preliminary data.</text>
</comment>
<dbReference type="OrthoDB" id="5986190at2759"/>
<sequence>MLFRSLAISLERISRSFGILTRIQEFQQQSGNHAFASINYAFNQIQESLNAKDINEVSSAVKHILKLTNEINNEEEIKTAEFLLILGANLAKFESKLSAGDCLLRSFEIYNKNYSTHADLAFESSVRASNVFIASNDAIKAQEILELLLPKANDLPNPKIKGIFFHQLGLVKLMIQDLPASIAYLETANYLLTNIKNDPSLTELIISNFRSLSHVYKIKGDIKKAKDHLLEALRMILQKTEKNLDDVLNIQTELAGIYIALGMEKELFQSVEYVKALYLESIIENKHKMVDGIYAKLVSALLQSKSTETATKLLEDKIKYAKIYLANEYMGLYESYRQLTYCYIEKNISKNAIISAFNALEYAEKLDNTKEMIHSCNIIADLYSKVGDFSLAEEYFNRVTELLKKHPNEFLQNTNYNNLSVVYTKLGDFEKALMNARKYLEYLLAAKQQDLNDIFALNIRISHLLCLNKNFEEALKYINNAESAAIKLHGDKSKLYADCLECYGYYYIDAEEYDQALSYLSRALELKNVLYGTKSIENKPIYDNILLVHYLTGNWSKVIETAQYRAELLKENQLFTENFEASTYFSYGEAYDHLKNISAAKENYNKAKELFKKIGISENVDLIEDKLKLLNT</sequence>
<dbReference type="AlphaFoldDB" id="A0A1R2BPZ5"/>
<protein>
    <recommendedName>
        <fullName evidence="5">Tetratricopeptide repeat protein 29</fullName>
    </recommendedName>
</protein>
<dbReference type="PANTHER" id="PTHR46630:SF1">
    <property type="entry name" value="TETRATRICOPEPTIDE REPEAT PROTEIN 29"/>
    <property type="match status" value="1"/>
</dbReference>